<dbReference type="InterPro" id="IPR011013">
    <property type="entry name" value="Gal_mutarotase_sf_dom"/>
</dbReference>
<dbReference type="CDD" id="cd06599">
    <property type="entry name" value="GH31_glycosidase_Aec37"/>
    <property type="match status" value="1"/>
</dbReference>
<dbReference type="SUPFAM" id="SSF51445">
    <property type="entry name" value="(Trans)glycosidases"/>
    <property type="match status" value="1"/>
</dbReference>
<evidence type="ECO:0000256" key="1">
    <source>
        <dbReference type="ARBA" id="ARBA00007806"/>
    </source>
</evidence>
<keyword evidence="2" id="KW-0326">Glycosidase</keyword>
<feature type="domain" description="Glycosyl hydrolase family 31 C-terminal" evidence="6">
    <location>
        <begin position="598"/>
        <end position="685"/>
    </location>
</feature>
<gene>
    <name evidence="7" type="ORF">G5A70_02845</name>
</gene>
<proteinExistence type="inferred from homology"/>
<dbReference type="InterPro" id="IPR033403">
    <property type="entry name" value="DUF5110"/>
</dbReference>
<evidence type="ECO:0000259" key="5">
    <source>
        <dbReference type="Pfam" id="PF17137"/>
    </source>
</evidence>
<dbReference type="InterPro" id="IPR013780">
    <property type="entry name" value="Glyco_hydro_b"/>
</dbReference>
<dbReference type="Proteomes" id="UP000822142">
    <property type="component" value="Unassembled WGS sequence"/>
</dbReference>
<reference evidence="7 8" key="1">
    <citation type="journal article" date="2020" name="Cell Host Microbe">
        <title>Functional and Genomic Variation between Human-Derived Isolates of Lachnospiraceae Reveals Inter- and Intra-Species Diversity.</title>
        <authorList>
            <person name="Sorbara M.T."/>
            <person name="Littmann E.R."/>
            <person name="Fontana E."/>
            <person name="Moody T.U."/>
            <person name="Kohout C.E."/>
            <person name="Gjonbalaj M."/>
            <person name="Eaton V."/>
            <person name="Seok R."/>
            <person name="Leiner I.M."/>
            <person name="Pamer E.G."/>
        </authorList>
    </citation>
    <scope>NUCLEOTIDE SEQUENCE [LARGE SCALE GENOMIC DNA]</scope>
    <source>
        <strain evidence="7 8">MSK.15.26</strain>
    </source>
</reference>
<comment type="similarity">
    <text evidence="1 2">Belongs to the glycosyl hydrolase 31 family.</text>
</comment>
<dbReference type="SUPFAM" id="SSF51011">
    <property type="entry name" value="Glycosyl hydrolase domain"/>
    <property type="match status" value="1"/>
</dbReference>
<keyword evidence="8" id="KW-1185">Reference proteome</keyword>
<dbReference type="Pfam" id="PF13802">
    <property type="entry name" value="Gal_mutarotas_2"/>
    <property type="match status" value="1"/>
</dbReference>
<sequence length="833" mass="95489">MKLCLQAGEVKQIGDYFSVSTNSVEIRILFLTDSILRIRAGFDGEFAEESYSLVMTAWEDRMDVFMKKYRTRVQPAKAELTDGEEKAILQGKLLRVEVEKNPFRICVYDRDNTLLHADIVDLAYMEDSNHRRIHTSEISEDDCFYGFGEKSGVFNKAQKFMGMSPKDAMGYDPKETDSLYKHIPFYIKLNRKHQKAVGYFYHNTYECDFDMGKEKSNYWKRHSRYRTDGGDIDLFLIAGPAVRDVVERYTDLTGKSAMLPVYALGYLGSSMYYPELEADCDDAILEFIDTTREEGIPADGFQLSSGYCAIETQEGIKRCVFTWNKKRFKEPKEFFSQMKERGICVSPNVKPGILLVHPMLEEMKEKGMFVKDSETDEPGIGTWWGGKGMFVDFTKASTREEWKELLKENVLDYGTNSVWNDNCEYDSMVDKDCRCSFEGKGGTIGQLKAVMSNIMCHVTDEAIQETFGNQRPYIVCRSGHSGIQKYAQTWAGDNLTCWDSLKYNIATILGMSLSGVANQGCDIGGFYGPAPEAELLVRWIQNGIFQPRFSIHSTNIDNTVTEPWMYSGCKEEIRQAIEFRYQMIPYLYSLMERAHETGLPIMEPMCSAFQHDSKCYDEGVDFMFGDSLLVANVVEKGAKTRKVYLPEGEIFYDFYNRTQYQGGQTVELPVELGSIPLFIRSGAIIPMAAHQLNNLMQQKVTAIRMICEAGRDGAFTLYEDDGATMEYTKGAYLKTRITMQAGEQTALSFVHEGSYETAVEDMYIDMIHREKAPYWVQVDGQEVPHFLHRRKFEEAEFGWYYSQSLKSVQIKYKNPKKDYKVVVSFEQFDMIGM</sequence>
<feature type="domain" description="Glycoside hydrolase family 31 N-terminal" evidence="4">
    <location>
        <begin position="26"/>
        <end position="210"/>
    </location>
</feature>
<evidence type="ECO:0000259" key="6">
    <source>
        <dbReference type="Pfam" id="PF21365"/>
    </source>
</evidence>
<protein>
    <submittedName>
        <fullName evidence="7">DUF4968 domain-containing protein</fullName>
    </submittedName>
</protein>
<dbReference type="Gene3D" id="3.20.20.80">
    <property type="entry name" value="Glycosidases"/>
    <property type="match status" value="1"/>
</dbReference>
<organism evidence="7 8">
    <name type="scientific">Blautia hansenii</name>
    <name type="common">Ruminococcus hansenii</name>
    <dbReference type="NCBI Taxonomy" id="1322"/>
    <lineage>
        <taxon>Bacteria</taxon>
        <taxon>Bacillati</taxon>
        <taxon>Bacillota</taxon>
        <taxon>Clostridia</taxon>
        <taxon>Lachnospirales</taxon>
        <taxon>Lachnospiraceae</taxon>
        <taxon>Blautia</taxon>
    </lineage>
</organism>
<evidence type="ECO:0000313" key="7">
    <source>
        <dbReference type="EMBL" id="NSJ85144.1"/>
    </source>
</evidence>
<evidence type="ECO:0000313" key="8">
    <source>
        <dbReference type="Proteomes" id="UP000822142"/>
    </source>
</evidence>
<dbReference type="InterPro" id="IPR000322">
    <property type="entry name" value="Glyco_hydro_31_TIM"/>
</dbReference>
<dbReference type="Gene3D" id="2.60.40.1180">
    <property type="entry name" value="Golgi alpha-mannosidase II"/>
    <property type="match status" value="2"/>
</dbReference>
<dbReference type="InterPro" id="IPR048395">
    <property type="entry name" value="Glyco_hydro_31_C"/>
</dbReference>
<dbReference type="CDD" id="cd14752">
    <property type="entry name" value="GH31_N"/>
    <property type="match status" value="1"/>
</dbReference>
<dbReference type="Gene3D" id="2.60.40.1760">
    <property type="entry name" value="glycosyl hydrolase (family 31)"/>
    <property type="match status" value="1"/>
</dbReference>
<evidence type="ECO:0000259" key="4">
    <source>
        <dbReference type="Pfam" id="PF13802"/>
    </source>
</evidence>
<dbReference type="EMBL" id="JAAITA010000002">
    <property type="protein sequence ID" value="NSJ85144.1"/>
    <property type="molecule type" value="Genomic_DNA"/>
</dbReference>
<accession>A0ABX2I4I4</accession>
<evidence type="ECO:0000256" key="2">
    <source>
        <dbReference type="RuleBase" id="RU361185"/>
    </source>
</evidence>
<comment type="caution">
    <text evidence="7">The sequence shown here is derived from an EMBL/GenBank/DDBJ whole genome shotgun (WGS) entry which is preliminary data.</text>
</comment>
<dbReference type="SUPFAM" id="SSF74650">
    <property type="entry name" value="Galactose mutarotase-like"/>
    <property type="match status" value="1"/>
</dbReference>
<dbReference type="PANTHER" id="PTHR22762">
    <property type="entry name" value="ALPHA-GLUCOSIDASE"/>
    <property type="match status" value="1"/>
</dbReference>
<dbReference type="RefSeq" id="WP_173747819.1">
    <property type="nucleotide sequence ID" value="NZ_JAAITA010000002.1"/>
</dbReference>
<dbReference type="Pfam" id="PF21365">
    <property type="entry name" value="Glyco_hydro_31_3rd"/>
    <property type="match status" value="1"/>
</dbReference>
<name>A0ABX2I4I4_BLAHA</name>
<evidence type="ECO:0000259" key="3">
    <source>
        <dbReference type="Pfam" id="PF01055"/>
    </source>
</evidence>
<feature type="domain" description="Glycoside hydrolase family 31 TIM barrel" evidence="3">
    <location>
        <begin position="257"/>
        <end position="590"/>
    </location>
</feature>
<dbReference type="Pfam" id="PF17137">
    <property type="entry name" value="DUF5110"/>
    <property type="match status" value="1"/>
</dbReference>
<dbReference type="InterPro" id="IPR017853">
    <property type="entry name" value="GH"/>
</dbReference>
<dbReference type="Pfam" id="PF01055">
    <property type="entry name" value="Glyco_hydro_31_2nd"/>
    <property type="match status" value="1"/>
</dbReference>
<feature type="domain" description="DUF5110" evidence="5">
    <location>
        <begin position="707"/>
        <end position="760"/>
    </location>
</feature>
<dbReference type="InterPro" id="IPR025887">
    <property type="entry name" value="Glyco_hydro_31_N_dom"/>
</dbReference>
<dbReference type="PANTHER" id="PTHR22762:SF165">
    <property type="entry name" value="PUTATIVE (AFU_ORTHOLOGUE AFUA_1G06560)-RELATED"/>
    <property type="match status" value="1"/>
</dbReference>
<keyword evidence="2" id="KW-0378">Hydrolase</keyword>